<dbReference type="OrthoDB" id="529907at2"/>
<dbReference type="CDD" id="cd04301">
    <property type="entry name" value="NAT_SF"/>
    <property type="match status" value="1"/>
</dbReference>
<dbReference type="InterPro" id="IPR000182">
    <property type="entry name" value="GNAT_dom"/>
</dbReference>
<dbReference type="RefSeq" id="WP_149688828.1">
    <property type="nucleotide sequence ID" value="NZ_SDPQ02000002.1"/>
</dbReference>
<evidence type="ECO:0000259" key="3">
    <source>
        <dbReference type="PROSITE" id="PS51186"/>
    </source>
</evidence>
<keyword evidence="2" id="KW-0012">Acyltransferase</keyword>
<evidence type="ECO:0000256" key="1">
    <source>
        <dbReference type="ARBA" id="ARBA00022679"/>
    </source>
</evidence>
<dbReference type="PANTHER" id="PTHR43877">
    <property type="entry name" value="AMINOALKYLPHOSPHONATE N-ACETYLTRANSFERASE-RELATED-RELATED"/>
    <property type="match status" value="1"/>
</dbReference>
<evidence type="ECO:0000313" key="4">
    <source>
        <dbReference type="EMBL" id="KAA1397375.1"/>
    </source>
</evidence>
<comment type="caution">
    <text evidence="4">The sequence shown here is derived from an EMBL/GenBank/DDBJ whole genome shotgun (WGS) entry which is preliminary data.</text>
</comment>
<dbReference type="Gene3D" id="3.40.630.30">
    <property type="match status" value="1"/>
</dbReference>
<dbReference type="InterPro" id="IPR016181">
    <property type="entry name" value="Acyl_CoA_acyltransferase"/>
</dbReference>
<evidence type="ECO:0000313" key="5">
    <source>
        <dbReference type="Proteomes" id="UP000380867"/>
    </source>
</evidence>
<gene>
    <name evidence="4" type="ORF">ESP70_008275</name>
</gene>
<evidence type="ECO:0000256" key="2">
    <source>
        <dbReference type="ARBA" id="ARBA00023315"/>
    </source>
</evidence>
<name>A0A5M4FDF2_9ACTN</name>
<organism evidence="4 5">
    <name type="scientific">Aeromicrobium ginsengisoli</name>
    <dbReference type="NCBI Taxonomy" id="363867"/>
    <lineage>
        <taxon>Bacteria</taxon>
        <taxon>Bacillati</taxon>
        <taxon>Actinomycetota</taxon>
        <taxon>Actinomycetes</taxon>
        <taxon>Propionibacteriales</taxon>
        <taxon>Nocardioidaceae</taxon>
        <taxon>Aeromicrobium</taxon>
    </lineage>
</organism>
<proteinExistence type="predicted"/>
<reference evidence="4" key="1">
    <citation type="submission" date="2019-09" db="EMBL/GenBank/DDBJ databases">
        <authorList>
            <person name="Li J."/>
        </authorList>
    </citation>
    <scope>NUCLEOTIDE SEQUENCE [LARGE SCALE GENOMIC DNA]</scope>
    <source>
        <strain evidence="4">JCM 14732</strain>
    </source>
</reference>
<protein>
    <submittedName>
        <fullName evidence="4">GNAT family N-acetyltransferase</fullName>
    </submittedName>
</protein>
<dbReference type="PROSITE" id="PS51186">
    <property type="entry name" value="GNAT"/>
    <property type="match status" value="1"/>
</dbReference>
<keyword evidence="1" id="KW-0808">Transferase</keyword>
<dbReference type="Proteomes" id="UP000380867">
    <property type="component" value="Unassembled WGS sequence"/>
</dbReference>
<dbReference type="PANTHER" id="PTHR43877:SF2">
    <property type="entry name" value="AMINOALKYLPHOSPHONATE N-ACETYLTRANSFERASE-RELATED"/>
    <property type="match status" value="1"/>
</dbReference>
<dbReference type="Pfam" id="PF00583">
    <property type="entry name" value="Acetyltransf_1"/>
    <property type="match status" value="1"/>
</dbReference>
<dbReference type="InterPro" id="IPR050832">
    <property type="entry name" value="Bact_Acetyltransf"/>
</dbReference>
<dbReference type="SUPFAM" id="SSF55729">
    <property type="entry name" value="Acyl-CoA N-acyltransferases (Nat)"/>
    <property type="match status" value="1"/>
</dbReference>
<accession>A0A5M4FDF2</accession>
<feature type="domain" description="N-acetyltransferase" evidence="3">
    <location>
        <begin position="1"/>
        <end position="140"/>
    </location>
</feature>
<keyword evidence="5" id="KW-1185">Reference proteome</keyword>
<dbReference type="GO" id="GO:0016747">
    <property type="term" value="F:acyltransferase activity, transferring groups other than amino-acyl groups"/>
    <property type="evidence" value="ECO:0007669"/>
    <property type="project" value="InterPro"/>
</dbReference>
<dbReference type="AlphaFoldDB" id="A0A5M4FDF2"/>
<sequence>MIRAAALADVDAIVVIESDCFGTDAWSATLVAAAVEGERSTVLIDDLDAYGVIAVAGDVADLERIAVMPSRRRQGVAGRVLDALCVAARAQDADRMLLEVAADNDAAIAFYDAYGFTTISRRTGYYRGGVDALVMQLELQEDR</sequence>
<dbReference type="EMBL" id="SDPQ02000002">
    <property type="protein sequence ID" value="KAA1397375.1"/>
    <property type="molecule type" value="Genomic_DNA"/>
</dbReference>